<dbReference type="Proteomes" id="UP000228613">
    <property type="component" value="Unassembled WGS sequence"/>
</dbReference>
<dbReference type="AlphaFoldDB" id="A0A2J0JI71"/>
<evidence type="ECO:0000313" key="3">
    <source>
        <dbReference type="Proteomes" id="UP000228613"/>
    </source>
</evidence>
<proteinExistence type="predicted"/>
<name>A0A2J0JI71_9BACT</name>
<feature type="transmembrane region" description="Helical" evidence="1">
    <location>
        <begin position="54"/>
        <end position="72"/>
    </location>
</feature>
<evidence type="ECO:0000313" key="2">
    <source>
        <dbReference type="EMBL" id="PIR69025.1"/>
    </source>
</evidence>
<comment type="caution">
    <text evidence="2">The sequence shown here is derived from an EMBL/GenBank/DDBJ whole genome shotgun (WGS) entry which is preliminary data.</text>
</comment>
<protein>
    <submittedName>
        <fullName evidence="2">Uncharacterized protein</fullName>
    </submittedName>
</protein>
<dbReference type="EMBL" id="PFCP01000024">
    <property type="protein sequence ID" value="PIR69025.1"/>
    <property type="molecule type" value="Genomic_DNA"/>
</dbReference>
<keyword evidence="1" id="KW-1133">Transmembrane helix</keyword>
<sequence length="111" mass="12296">MFMGFLDKVNKNGLTDQQVQAKVSTKVYPVIGSIFVIIGIIILVTEGINGNLKGGIFGFVIIGGLGMFYFIAKKINRRFLVKTGAADKTYKGLVSDYIKVWKNDSEENIEK</sequence>
<reference evidence="3" key="1">
    <citation type="submission" date="2017-09" db="EMBL/GenBank/DDBJ databases">
        <title>Depth-based differentiation of microbial function through sediment-hosted aquifers and enrichment of novel symbionts in the deep terrestrial subsurface.</title>
        <authorList>
            <person name="Probst A.J."/>
            <person name="Ladd B."/>
            <person name="Jarett J.K."/>
            <person name="Geller-Mcgrath D.E."/>
            <person name="Sieber C.M.K."/>
            <person name="Emerson J.B."/>
            <person name="Anantharaman K."/>
            <person name="Thomas B.C."/>
            <person name="Malmstrom R."/>
            <person name="Stieglmeier M."/>
            <person name="Klingl A."/>
            <person name="Woyke T."/>
            <person name="Ryan C.M."/>
            <person name="Banfield J.F."/>
        </authorList>
    </citation>
    <scope>NUCLEOTIDE SEQUENCE [LARGE SCALE GENOMIC DNA]</scope>
</reference>
<gene>
    <name evidence="2" type="ORF">COU48_00800</name>
</gene>
<evidence type="ECO:0000256" key="1">
    <source>
        <dbReference type="SAM" id="Phobius"/>
    </source>
</evidence>
<feature type="transmembrane region" description="Helical" evidence="1">
    <location>
        <begin position="27"/>
        <end position="48"/>
    </location>
</feature>
<keyword evidence="1" id="KW-0812">Transmembrane</keyword>
<keyword evidence="1" id="KW-0472">Membrane</keyword>
<organism evidence="2 3">
    <name type="scientific">Candidatus Nomurabacteria bacterium CG10_big_fil_rev_8_21_14_0_10_03_31_7</name>
    <dbReference type="NCBI Taxonomy" id="1974730"/>
    <lineage>
        <taxon>Bacteria</taxon>
        <taxon>Candidatus Nomuraibacteriota</taxon>
    </lineage>
</organism>
<accession>A0A2J0JI71</accession>